<dbReference type="RefSeq" id="WP_004329537.1">
    <property type="nucleotide sequence ID" value="NZ_DS499580.1"/>
</dbReference>
<gene>
    <name evidence="1" type="ORF">ALIPUT_00705</name>
</gene>
<dbReference type="Proteomes" id="UP000005819">
    <property type="component" value="Unassembled WGS sequence"/>
</dbReference>
<sequence>MAIVFEKTKVKGGFPIFWRGEFAVLPGDFKLKGTYPEGTKIPKGTPIKLDFDNMECSICKSARVLSGGTTTAPHVKKGSMLQVGDAVKVGESNSTVKSIDTKNADYDVITFAAAVTGATEGVDVLSDDNLPDAVVETDMVYSANNGFQTVSAGYAGIILKDVAYPVPAAWLQGYSLKNNPEIKYVRQ</sequence>
<comment type="caution">
    <text evidence="1">The sequence shown here is derived from an EMBL/GenBank/DDBJ whole genome shotgun (WGS) entry which is preliminary data.</text>
</comment>
<organism evidence="1 2">
    <name type="scientific">Alistipes putredinis DSM 17216</name>
    <dbReference type="NCBI Taxonomy" id="445970"/>
    <lineage>
        <taxon>Bacteria</taxon>
        <taxon>Pseudomonadati</taxon>
        <taxon>Bacteroidota</taxon>
        <taxon>Bacteroidia</taxon>
        <taxon>Bacteroidales</taxon>
        <taxon>Rikenellaceae</taxon>
        <taxon>Alistipes</taxon>
    </lineage>
</organism>
<accession>B0MUJ9</accession>
<reference evidence="1" key="2">
    <citation type="submission" date="2013-09" db="EMBL/GenBank/DDBJ databases">
        <title>Draft genome sequence of Alistipes putredinis (DSM 17216).</title>
        <authorList>
            <person name="Sudarsanam P."/>
            <person name="Ley R."/>
            <person name="Guruge J."/>
            <person name="Turnbaugh P.J."/>
            <person name="Mahowald M."/>
            <person name="Liep D."/>
            <person name="Gordon J."/>
        </authorList>
    </citation>
    <scope>NUCLEOTIDE SEQUENCE</scope>
    <source>
        <strain evidence="1">DSM 17216</strain>
    </source>
</reference>
<reference evidence="1" key="1">
    <citation type="submission" date="2007-10" db="EMBL/GenBank/DDBJ databases">
        <authorList>
            <person name="Fulton L."/>
            <person name="Clifton S."/>
            <person name="Fulton B."/>
            <person name="Xu J."/>
            <person name="Minx P."/>
            <person name="Pepin K.H."/>
            <person name="Johnson M."/>
            <person name="Thiruvilangam P."/>
            <person name="Bhonagiri V."/>
            <person name="Nash W.E."/>
            <person name="Mardis E.R."/>
            <person name="Wilson R.K."/>
        </authorList>
    </citation>
    <scope>NUCLEOTIDE SEQUENCE [LARGE SCALE GENOMIC DNA]</scope>
    <source>
        <strain evidence="1">DSM 17216</strain>
    </source>
</reference>
<dbReference type="HOGENOM" id="CLU_1365182_0_0_10"/>
<proteinExistence type="predicted"/>
<dbReference type="EMBL" id="ABFK02000017">
    <property type="protein sequence ID" value="EDS03654.1"/>
    <property type="molecule type" value="Genomic_DNA"/>
</dbReference>
<dbReference type="GeneID" id="73803713"/>
<dbReference type="AlphaFoldDB" id="B0MUJ9"/>
<keyword evidence="2" id="KW-1185">Reference proteome</keyword>
<protein>
    <submittedName>
        <fullName evidence="1">Uncharacterized protein</fullName>
    </submittedName>
</protein>
<evidence type="ECO:0000313" key="1">
    <source>
        <dbReference type="EMBL" id="EDS03654.1"/>
    </source>
</evidence>
<name>B0MUJ9_9BACT</name>
<dbReference type="OrthoDB" id="1007232at2"/>
<evidence type="ECO:0000313" key="2">
    <source>
        <dbReference type="Proteomes" id="UP000005819"/>
    </source>
</evidence>